<accession>A0A6C0H8E2</accession>
<dbReference type="AlphaFoldDB" id="A0A6C0H8E2"/>
<dbReference type="EMBL" id="MN739903">
    <property type="protein sequence ID" value="QHT76828.1"/>
    <property type="molecule type" value="Genomic_DNA"/>
</dbReference>
<name>A0A6C0H8E2_9ZZZZ</name>
<proteinExistence type="predicted"/>
<evidence type="ECO:0000313" key="1">
    <source>
        <dbReference type="EMBL" id="QHT76828.1"/>
    </source>
</evidence>
<protein>
    <submittedName>
        <fullName evidence="1">Uncharacterized protein</fullName>
    </submittedName>
</protein>
<sequence length="101" mass="12433">MYRINNITTSAPLFYSDIKYLNVNKNMELRNSLTDFYHNKVIKWLNDKKIKTHNNIELIESSKGHKLIYKLLRLYVKKHKINWFDLKNYHYLIKNYLLRKV</sequence>
<reference evidence="1" key="1">
    <citation type="journal article" date="2020" name="Nature">
        <title>Giant virus diversity and host interactions through global metagenomics.</title>
        <authorList>
            <person name="Schulz F."/>
            <person name="Roux S."/>
            <person name="Paez-Espino D."/>
            <person name="Jungbluth S."/>
            <person name="Walsh D.A."/>
            <person name="Denef V.J."/>
            <person name="McMahon K.D."/>
            <person name="Konstantinidis K.T."/>
            <person name="Eloe-Fadrosh E.A."/>
            <person name="Kyrpides N.C."/>
            <person name="Woyke T."/>
        </authorList>
    </citation>
    <scope>NUCLEOTIDE SEQUENCE</scope>
    <source>
        <strain evidence="1">GVMAG-M-3300023179-82</strain>
    </source>
</reference>
<organism evidence="1">
    <name type="scientific">viral metagenome</name>
    <dbReference type="NCBI Taxonomy" id="1070528"/>
    <lineage>
        <taxon>unclassified sequences</taxon>
        <taxon>metagenomes</taxon>
        <taxon>organismal metagenomes</taxon>
    </lineage>
</organism>